<dbReference type="PANTHER" id="PTHR31727">
    <property type="entry name" value="OLEOYL-ACYL CARRIER PROTEIN THIOESTERASE 1, CHLOROPLASTIC"/>
    <property type="match status" value="1"/>
</dbReference>
<sequence length="252" mass="29353">MGNQKFRIEFEVHYHEVNPLEEATPLTMLHYLEDAAIAHSEAVGYGVGRLKTEQRAWILNRWNLQIERYPIYGEKVIIETWPSNFERFYATREFIIRNHKQEIIGRATSLWIFINTQTKRPLRIGLEFRDAYGLDAVRAIEDHFNQLHAVKEGEGGSKGEQAFLVRRSDIDTNGHVNNANYLQWMLEVIPEDVYKNNHLASLEIIYKKETTYGSSIRSKCYVKGLEQINPEFGHVILDEMGQELAIAKTVWD</sequence>
<dbReference type="EMBL" id="MLBF01000038">
    <property type="protein sequence ID" value="OLN28872.1"/>
    <property type="molecule type" value="Genomic_DNA"/>
</dbReference>
<protein>
    <submittedName>
        <fullName evidence="10">Acyl-acyl carrier protein thioesterase</fullName>
    </submittedName>
</protein>
<dbReference type="Pfam" id="PF01643">
    <property type="entry name" value="Acyl-ACP_TE"/>
    <property type="match status" value="1"/>
</dbReference>
<proteinExistence type="inferred from homology"/>
<keyword evidence="6" id="KW-0443">Lipid metabolism</keyword>
<dbReference type="InterPro" id="IPR029069">
    <property type="entry name" value="HotDog_dom_sf"/>
</dbReference>
<dbReference type="InterPro" id="IPR045023">
    <property type="entry name" value="FATA/B"/>
</dbReference>
<name>A0A1Q8QNK6_9FIRM</name>
<gene>
    <name evidence="10" type="ORF">DSOL_3815</name>
</gene>
<evidence type="ECO:0000256" key="7">
    <source>
        <dbReference type="ARBA" id="ARBA00023160"/>
    </source>
</evidence>
<dbReference type="GO" id="GO:0000036">
    <property type="term" value="F:acyl carrier activity"/>
    <property type="evidence" value="ECO:0007669"/>
    <property type="project" value="TreeGrafter"/>
</dbReference>
<dbReference type="SUPFAM" id="SSF54637">
    <property type="entry name" value="Thioesterase/thiol ester dehydrase-isomerase"/>
    <property type="match status" value="2"/>
</dbReference>
<evidence type="ECO:0000256" key="5">
    <source>
        <dbReference type="ARBA" id="ARBA00022946"/>
    </source>
</evidence>
<evidence type="ECO:0000256" key="6">
    <source>
        <dbReference type="ARBA" id="ARBA00023098"/>
    </source>
</evidence>
<dbReference type="CDD" id="cd00586">
    <property type="entry name" value="4HBT"/>
    <property type="match status" value="2"/>
</dbReference>
<evidence type="ECO:0000256" key="2">
    <source>
        <dbReference type="ARBA" id="ARBA00022516"/>
    </source>
</evidence>
<comment type="caution">
    <text evidence="10">The sequence shown here is derived from an EMBL/GenBank/DDBJ whole genome shotgun (WGS) entry which is preliminary data.</text>
</comment>
<comment type="similarity">
    <text evidence="1">Belongs to the acyl-ACP thioesterase family.</text>
</comment>
<keyword evidence="5" id="KW-0809">Transit peptide</keyword>
<evidence type="ECO:0000256" key="3">
    <source>
        <dbReference type="ARBA" id="ARBA00022801"/>
    </source>
</evidence>
<evidence type="ECO:0000259" key="9">
    <source>
        <dbReference type="Pfam" id="PF20791"/>
    </source>
</evidence>
<feature type="domain" description="Acyl-ACP thioesterase N-terminal hotdog" evidence="8">
    <location>
        <begin position="4"/>
        <end position="132"/>
    </location>
</feature>
<dbReference type="OrthoDB" id="9801517at2"/>
<keyword evidence="2" id="KW-0444">Lipid biosynthesis</keyword>
<evidence type="ECO:0000313" key="11">
    <source>
        <dbReference type="Proteomes" id="UP000186102"/>
    </source>
</evidence>
<dbReference type="InterPro" id="IPR002864">
    <property type="entry name" value="Acyl-ACP_thioesterase_NHD"/>
</dbReference>
<dbReference type="PANTHER" id="PTHR31727:SF6">
    <property type="entry name" value="OLEOYL-ACYL CARRIER PROTEIN THIOESTERASE 1, CHLOROPLASTIC"/>
    <property type="match status" value="1"/>
</dbReference>
<dbReference type="RefSeq" id="WP_075366242.1">
    <property type="nucleotide sequence ID" value="NZ_MLBF01000038.1"/>
</dbReference>
<evidence type="ECO:0000256" key="1">
    <source>
        <dbReference type="ARBA" id="ARBA00006500"/>
    </source>
</evidence>
<keyword evidence="3" id="KW-0378">Hydrolase</keyword>
<dbReference type="Pfam" id="PF20791">
    <property type="entry name" value="Acyl-ACP_TE_C"/>
    <property type="match status" value="1"/>
</dbReference>
<reference evidence="10 11" key="1">
    <citation type="submission" date="2016-09" db="EMBL/GenBank/DDBJ databases">
        <title>Complete genome of Desulfosporosinus sp. OL.</title>
        <authorList>
            <person name="Mardanov A."/>
            <person name="Beletsky A."/>
            <person name="Panova A."/>
            <person name="Karnachuk O."/>
            <person name="Ravin N."/>
        </authorList>
    </citation>
    <scope>NUCLEOTIDE SEQUENCE [LARGE SCALE GENOMIC DNA]</scope>
    <source>
        <strain evidence="10 11">OL</strain>
    </source>
</reference>
<evidence type="ECO:0000259" key="8">
    <source>
        <dbReference type="Pfam" id="PF01643"/>
    </source>
</evidence>
<dbReference type="STRING" id="1888891.DSOL_3815"/>
<dbReference type="GO" id="GO:0016297">
    <property type="term" value="F:fatty acyl-[ACP] hydrolase activity"/>
    <property type="evidence" value="ECO:0007669"/>
    <property type="project" value="InterPro"/>
</dbReference>
<keyword evidence="7" id="KW-0275">Fatty acid biosynthesis</keyword>
<dbReference type="InterPro" id="IPR049427">
    <property type="entry name" value="Acyl-ACP_TE_C"/>
</dbReference>
<evidence type="ECO:0000256" key="4">
    <source>
        <dbReference type="ARBA" id="ARBA00022832"/>
    </source>
</evidence>
<feature type="domain" description="Acyl-ACP thioesterase-like C-terminal" evidence="9">
    <location>
        <begin position="160"/>
        <end position="251"/>
    </location>
</feature>
<accession>A0A1Q8QNK6</accession>
<dbReference type="Proteomes" id="UP000186102">
    <property type="component" value="Unassembled WGS sequence"/>
</dbReference>
<dbReference type="AlphaFoldDB" id="A0A1Q8QNK6"/>
<evidence type="ECO:0000313" key="10">
    <source>
        <dbReference type="EMBL" id="OLN28872.1"/>
    </source>
</evidence>
<organism evidence="10 11">
    <name type="scientific">Desulfosporosinus metallidurans</name>
    <dbReference type="NCBI Taxonomy" id="1888891"/>
    <lineage>
        <taxon>Bacteria</taxon>
        <taxon>Bacillati</taxon>
        <taxon>Bacillota</taxon>
        <taxon>Clostridia</taxon>
        <taxon>Eubacteriales</taxon>
        <taxon>Desulfitobacteriaceae</taxon>
        <taxon>Desulfosporosinus</taxon>
    </lineage>
</organism>
<dbReference type="Gene3D" id="3.10.129.10">
    <property type="entry name" value="Hotdog Thioesterase"/>
    <property type="match status" value="1"/>
</dbReference>
<keyword evidence="4" id="KW-0276">Fatty acid metabolism</keyword>
<keyword evidence="11" id="KW-1185">Reference proteome</keyword>